<feature type="domain" description="Glucosamine/galactosamine-6-phosphate isomerase" evidence="8">
    <location>
        <begin position="9"/>
        <end position="219"/>
    </location>
</feature>
<dbReference type="PANTHER" id="PTHR11054:SF0">
    <property type="entry name" value="6-PHOSPHOGLUCONOLACTONASE"/>
    <property type="match status" value="1"/>
</dbReference>
<evidence type="ECO:0000256" key="4">
    <source>
        <dbReference type="ARBA" id="ARBA00010662"/>
    </source>
</evidence>
<evidence type="ECO:0000256" key="3">
    <source>
        <dbReference type="ARBA" id="ARBA00004961"/>
    </source>
</evidence>
<comment type="similarity">
    <text evidence="4 7">Belongs to the glucosamine/galactosamine-6-phosphate isomerase family. 6-phosphogluconolactonase subfamily.</text>
</comment>
<comment type="function">
    <text evidence="2 7">Hydrolysis of 6-phosphogluconolactone to 6-phosphogluconate.</text>
</comment>
<dbReference type="InterPro" id="IPR037171">
    <property type="entry name" value="NagB/RpiA_transferase-like"/>
</dbReference>
<name>A0ABU4HVM4_9ACTN</name>
<evidence type="ECO:0000313" key="10">
    <source>
        <dbReference type="Proteomes" id="UP001284601"/>
    </source>
</evidence>
<evidence type="ECO:0000259" key="8">
    <source>
        <dbReference type="Pfam" id="PF01182"/>
    </source>
</evidence>
<evidence type="ECO:0000313" key="9">
    <source>
        <dbReference type="EMBL" id="MDW5597270.1"/>
    </source>
</evidence>
<sequence>MIQLTVAGDAEAAARTTAERVAAVIADARSERGVAHISLAGGRTPARAYRMLARHVDDWSGVHFWFGDERCVPLDDADSNYKMVVDDLLAGASQPPPTIHPVTEATLDGATAAAAYEQELRDELGGEIPRLDLALLGLGEDGHTASLFPDDPVLEEQERLCVPVHGTKPPFDRISLTLPVLRAARKSIILAEGAGKAWAIGQLLAGPSPRIPASLLDHEGAEIELIMDHAAAPA</sequence>
<dbReference type="Proteomes" id="UP001284601">
    <property type="component" value="Unassembled WGS sequence"/>
</dbReference>
<dbReference type="EC" id="3.1.1.31" evidence="5 7"/>
<dbReference type="InterPro" id="IPR005900">
    <property type="entry name" value="6-phosphogluconolactonase_DevB"/>
</dbReference>
<dbReference type="PANTHER" id="PTHR11054">
    <property type="entry name" value="6-PHOSPHOGLUCONOLACTONASE"/>
    <property type="match status" value="1"/>
</dbReference>
<dbReference type="NCBIfam" id="TIGR01198">
    <property type="entry name" value="pgl"/>
    <property type="match status" value="1"/>
</dbReference>
<dbReference type="Gene3D" id="3.40.50.1360">
    <property type="match status" value="1"/>
</dbReference>
<evidence type="ECO:0000256" key="5">
    <source>
        <dbReference type="ARBA" id="ARBA00013198"/>
    </source>
</evidence>
<keyword evidence="10" id="KW-1185">Reference proteome</keyword>
<dbReference type="CDD" id="cd01400">
    <property type="entry name" value="6PGL"/>
    <property type="match status" value="1"/>
</dbReference>
<reference evidence="9 10" key="2">
    <citation type="submission" date="2023-10" db="EMBL/GenBank/DDBJ databases">
        <authorList>
            <person name="Han X.F."/>
        </authorList>
    </citation>
    <scope>NUCLEOTIDE SEQUENCE [LARGE SCALE GENOMIC DNA]</scope>
    <source>
        <strain evidence="9 10">KCTC 39840</strain>
    </source>
</reference>
<evidence type="ECO:0000256" key="1">
    <source>
        <dbReference type="ARBA" id="ARBA00000832"/>
    </source>
</evidence>
<evidence type="ECO:0000256" key="7">
    <source>
        <dbReference type="RuleBase" id="RU365095"/>
    </source>
</evidence>
<gene>
    <name evidence="7 9" type="primary">pgl</name>
    <name evidence="9" type="ORF">R7226_23180</name>
</gene>
<evidence type="ECO:0000256" key="6">
    <source>
        <dbReference type="ARBA" id="ARBA00020337"/>
    </source>
</evidence>
<protein>
    <recommendedName>
        <fullName evidence="6 7">6-phosphogluconolactonase</fullName>
        <shortName evidence="7">6PGL</shortName>
        <ecNumber evidence="5 7">3.1.1.31</ecNumber>
    </recommendedName>
</protein>
<dbReference type="InterPro" id="IPR006148">
    <property type="entry name" value="Glc/Gal-6P_isomerase"/>
</dbReference>
<comment type="caution">
    <text evidence="9">The sequence shown here is derived from an EMBL/GenBank/DDBJ whole genome shotgun (WGS) entry which is preliminary data.</text>
</comment>
<comment type="catalytic activity">
    <reaction evidence="1 7">
        <text>6-phospho-D-glucono-1,5-lactone + H2O = 6-phospho-D-gluconate + H(+)</text>
        <dbReference type="Rhea" id="RHEA:12556"/>
        <dbReference type="ChEBI" id="CHEBI:15377"/>
        <dbReference type="ChEBI" id="CHEBI:15378"/>
        <dbReference type="ChEBI" id="CHEBI:57955"/>
        <dbReference type="ChEBI" id="CHEBI:58759"/>
        <dbReference type="EC" id="3.1.1.31"/>
    </reaction>
</comment>
<dbReference type="InterPro" id="IPR039104">
    <property type="entry name" value="6PGL"/>
</dbReference>
<comment type="pathway">
    <text evidence="3 7">Carbohydrate degradation; pentose phosphate pathway; D-ribulose 5-phosphate from D-glucose 6-phosphate (oxidative stage): step 2/3.</text>
</comment>
<organism evidence="9 10">
    <name type="scientific">Conexibacter stalactiti</name>
    <dbReference type="NCBI Taxonomy" id="1940611"/>
    <lineage>
        <taxon>Bacteria</taxon>
        <taxon>Bacillati</taxon>
        <taxon>Actinomycetota</taxon>
        <taxon>Thermoleophilia</taxon>
        <taxon>Solirubrobacterales</taxon>
        <taxon>Conexibacteraceae</taxon>
        <taxon>Conexibacter</taxon>
    </lineage>
</organism>
<dbReference type="GO" id="GO:0017057">
    <property type="term" value="F:6-phosphogluconolactonase activity"/>
    <property type="evidence" value="ECO:0007669"/>
    <property type="project" value="UniProtKB-EC"/>
</dbReference>
<proteinExistence type="inferred from homology"/>
<dbReference type="EMBL" id="JAWSTH010000081">
    <property type="protein sequence ID" value="MDW5597270.1"/>
    <property type="molecule type" value="Genomic_DNA"/>
</dbReference>
<dbReference type="Pfam" id="PF01182">
    <property type="entry name" value="Glucosamine_iso"/>
    <property type="match status" value="1"/>
</dbReference>
<keyword evidence="7 9" id="KW-0378">Hydrolase</keyword>
<dbReference type="SUPFAM" id="SSF100950">
    <property type="entry name" value="NagB/RpiA/CoA transferase-like"/>
    <property type="match status" value="1"/>
</dbReference>
<accession>A0ABU4HVM4</accession>
<dbReference type="RefSeq" id="WP_318599734.1">
    <property type="nucleotide sequence ID" value="NZ_JAWSTH010000081.1"/>
</dbReference>
<evidence type="ECO:0000256" key="2">
    <source>
        <dbReference type="ARBA" id="ARBA00002681"/>
    </source>
</evidence>
<reference evidence="10" key="1">
    <citation type="submission" date="2023-07" db="EMBL/GenBank/DDBJ databases">
        <title>Conexibacter stalactiti sp. nov., isolated from stalactites in a lava cave and emended description of the genus Conexibacter.</title>
        <authorList>
            <person name="Lee S.D."/>
        </authorList>
    </citation>
    <scope>NUCLEOTIDE SEQUENCE [LARGE SCALE GENOMIC DNA]</scope>
    <source>
        <strain evidence="10">KCTC 39840</strain>
    </source>
</reference>